<evidence type="ECO:0000256" key="1">
    <source>
        <dbReference type="ARBA" id="ARBA00004294"/>
    </source>
</evidence>
<dbReference type="InterPro" id="IPR019392">
    <property type="entry name" value="Miga"/>
</dbReference>
<dbReference type="Pfam" id="PF10167">
    <property type="entry name" value="BORCS8"/>
    <property type="match status" value="1"/>
</dbReference>
<evidence type="ECO:0000256" key="6">
    <source>
        <dbReference type="ARBA" id="ARBA00023128"/>
    </source>
</evidence>
<dbReference type="Pfam" id="PF10265">
    <property type="entry name" value="Miga"/>
    <property type="match status" value="1"/>
</dbReference>
<evidence type="ECO:0000256" key="3">
    <source>
        <dbReference type="ARBA" id="ARBA00022692"/>
    </source>
</evidence>
<comment type="caution">
    <text evidence="9">The sequence shown here is derived from an EMBL/GenBank/DDBJ whole genome shotgun (WGS) entry which is preliminary data.</text>
</comment>
<keyword evidence="7" id="KW-0472">Membrane</keyword>
<evidence type="ECO:0000256" key="7">
    <source>
        <dbReference type="ARBA" id="ARBA00023136"/>
    </source>
</evidence>
<keyword evidence="5" id="KW-1133">Transmembrane helix</keyword>
<evidence type="ECO:0000313" key="11">
    <source>
        <dbReference type="Proteomes" id="UP000663829"/>
    </source>
</evidence>
<protein>
    <submittedName>
        <fullName evidence="9">Uncharacterized protein</fullName>
    </submittedName>
</protein>
<dbReference type="GO" id="GO:0008053">
    <property type="term" value="P:mitochondrial fusion"/>
    <property type="evidence" value="ECO:0007669"/>
    <property type="project" value="InterPro"/>
</dbReference>
<evidence type="ECO:0000256" key="4">
    <source>
        <dbReference type="ARBA" id="ARBA00022787"/>
    </source>
</evidence>
<keyword evidence="3" id="KW-0812">Transmembrane</keyword>
<evidence type="ECO:0000313" key="9">
    <source>
        <dbReference type="EMBL" id="CAF0792690.1"/>
    </source>
</evidence>
<dbReference type="AlphaFoldDB" id="A0A813S8F5"/>
<dbReference type="Proteomes" id="UP000663829">
    <property type="component" value="Unassembled WGS sequence"/>
</dbReference>
<keyword evidence="11" id="KW-1185">Reference proteome</keyword>
<organism evidence="9 11">
    <name type="scientific">Didymodactylos carnosus</name>
    <dbReference type="NCBI Taxonomy" id="1234261"/>
    <lineage>
        <taxon>Eukaryota</taxon>
        <taxon>Metazoa</taxon>
        <taxon>Spiralia</taxon>
        <taxon>Gnathifera</taxon>
        <taxon>Rotifera</taxon>
        <taxon>Eurotatoria</taxon>
        <taxon>Bdelloidea</taxon>
        <taxon>Philodinida</taxon>
        <taxon>Philodinidae</taxon>
        <taxon>Didymodactylos</taxon>
    </lineage>
</organism>
<evidence type="ECO:0000313" key="10">
    <source>
        <dbReference type="EMBL" id="CAF3577029.1"/>
    </source>
</evidence>
<keyword evidence="4" id="KW-1000">Mitochondrion outer membrane</keyword>
<dbReference type="EMBL" id="CAJNOQ010000364">
    <property type="protein sequence ID" value="CAF0792690.1"/>
    <property type="molecule type" value="Genomic_DNA"/>
</dbReference>
<comment type="subcellular location">
    <subcellularLocation>
        <location evidence="1">Mitochondrion outer membrane</location>
    </subcellularLocation>
</comment>
<accession>A0A813S8F5</accession>
<proteinExistence type="inferred from homology"/>
<name>A0A813S8F5_9BILA</name>
<evidence type="ECO:0000256" key="5">
    <source>
        <dbReference type="ARBA" id="ARBA00022989"/>
    </source>
</evidence>
<gene>
    <name evidence="9" type="ORF">GPM918_LOCUS3085</name>
    <name evidence="10" type="ORF">SRO942_LOCUS3085</name>
</gene>
<dbReference type="Proteomes" id="UP000681722">
    <property type="component" value="Unassembled WGS sequence"/>
</dbReference>
<reference evidence="9" key="1">
    <citation type="submission" date="2021-02" db="EMBL/GenBank/DDBJ databases">
        <authorList>
            <person name="Nowell W R."/>
        </authorList>
    </citation>
    <scope>NUCLEOTIDE SEQUENCE</scope>
</reference>
<evidence type="ECO:0000256" key="2">
    <source>
        <dbReference type="ARBA" id="ARBA00008969"/>
    </source>
</evidence>
<dbReference type="InterPro" id="IPR019320">
    <property type="entry name" value="BORCS8"/>
</dbReference>
<dbReference type="PANTHER" id="PTHR21508:SF5">
    <property type="entry name" value="MITOGUARDIN"/>
    <property type="match status" value="1"/>
</dbReference>
<feature type="region of interest" description="Disordered" evidence="8">
    <location>
        <begin position="1"/>
        <end position="25"/>
    </location>
</feature>
<keyword evidence="6" id="KW-0496">Mitochondrion</keyword>
<dbReference type="OrthoDB" id="10044187at2759"/>
<sequence>MITSSRERNGATSKNMISRSDPDTEAKVRSSIKLLNETIQNNANEPSLAFFRIQEHVRKTLPTMLQKRTELENLQEHIDGLVFDIEYSMDAVKTILNSESHFSNIQTQLEKAVFLQKQINIFRQQQIQQQLFEKRDEKLSNTNQTIVNTSWFNRKGTPSSSPAVTHGTLQLWENANDTLTKEIIHTPEQLYKHGLEHLNVAIDYWNRALNYIDTIIPSIQSQPDLLLQTNNEINTNLLLTSVDTTNHSELKQKLQFLLSKVAIPSNITDSLFTTIDTRASSPLFSSPTTFVSSFTRQESIRQQQQTALNVQNDLNTFNDRRSLCSLRSRDSFESCADDAEWLETSDILFDPLSSYYSMPSYYAYGLRLAEKNQVPYRKLRTKLLTCSSDTDYLAKLFCIRNACDEVLSGDEKRDYIKLVSRAICEKFLEKSSKDATRFLQAFEQMNVLMADPSNTSMIMEEMSSAGIKSPTIYNVGIDFMLLEGFEILDSPPSAMKTILQNRWFSENFREQYNNGFLTTFLSLIEDMSPVFAWGILGPPSKVKPIREISFEDAVLDFARSLYDLNRTDYSSLQSLIQSIDKQLQDLLTRIVLEMNVDQSLLIQPIQNKAVPV</sequence>
<dbReference type="GO" id="GO:0005741">
    <property type="term" value="C:mitochondrial outer membrane"/>
    <property type="evidence" value="ECO:0007669"/>
    <property type="project" value="UniProtKB-SubCell"/>
</dbReference>
<dbReference type="PANTHER" id="PTHR21508">
    <property type="entry name" value="MITOGUARDIN"/>
    <property type="match status" value="1"/>
</dbReference>
<dbReference type="EMBL" id="CAJOBC010000364">
    <property type="protein sequence ID" value="CAF3577029.1"/>
    <property type="molecule type" value="Genomic_DNA"/>
</dbReference>
<comment type="similarity">
    <text evidence="2">Belongs to the mitoguardin family.</text>
</comment>
<evidence type="ECO:0000256" key="8">
    <source>
        <dbReference type="SAM" id="MobiDB-lite"/>
    </source>
</evidence>